<evidence type="ECO:0000313" key="3">
    <source>
        <dbReference type="Proteomes" id="UP000188929"/>
    </source>
</evidence>
<dbReference type="STRING" id="1834516.BL253_37975"/>
<sequence>MLVERTREAAAFAVGTPLPPGAPSAVQDAAGLSLLVVVASRHIRFLARPFKPAHPARLLASHTQMVSRALGGMGQPDRPAATASRWDAAAQRLAVAHDLLLAQIGPNREPLGPDARLLTDSQVVAMAAGQVAVIVRLAATAAEDVVARSSAPASGGQGRDRAALLAPSAL</sequence>
<accession>A0A1V2HYN8</accession>
<proteinExistence type="predicted"/>
<keyword evidence="3" id="KW-1185">Reference proteome</keyword>
<feature type="region of interest" description="Disordered" evidence="1">
    <location>
        <begin position="148"/>
        <end position="170"/>
    </location>
</feature>
<name>A0A1V2HYN8_9ACTN</name>
<dbReference type="Proteomes" id="UP000188929">
    <property type="component" value="Unassembled WGS sequence"/>
</dbReference>
<comment type="caution">
    <text evidence="2">The sequence shown here is derived from an EMBL/GenBank/DDBJ whole genome shotgun (WGS) entry which is preliminary data.</text>
</comment>
<dbReference type="EMBL" id="MOMC01000152">
    <property type="protein sequence ID" value="ONH21772.1"/>
    <property type="molecule type" value="Genomic_DNA"/>
</dbReference>
<organism evidence="2 3">
    <name type="scientific">Pseudofrankia asymbiotica</name>
    <dbReference type="NCBI Taxonomy" id="1834516"/>
    <lineage>
        <taxon>Bacteria</taxon>
        <taxon>Bacillati</taxon>
        <taxon>Actinomycetota</taxon>
        <taxon>Actinomycetes</taxon>
        <taxon>Frankiales</taxon>
        <taxon>Frankiaceae</taxon>
        <taxon>Pseudofrankia</taxon>
    </lineage>
</organism>
<dbReference type="AlphaFoldDB" id="A0A1V2HYN8"/>
<evidence type="ECO:0000313" key="2">
    <source>
        <dbReference type="EMBL" id="ONH21772.1"/>
    </source>
</evidence>
<protein>
    <submittedName>
        <fullName evidence="2">Uncharacterized protein</fullName>
    </submittedName>
</protein>
<gene>
    <name evidence="2" type="ORF">BL253_37975</name>
</gene>
<reference evidence="3" key="1">
    <citation type="submission" date="2016-10" db="EMBL/GenBank/DDBJ databases">
        <title>Frankia sp. NRRL B-16386 Genome sequencing.</title>
        <authorList>
            <person name="Ghodhbane-Gtari F."/>
            <person name="Swanson E."/>
            <person name="Gueddou A."/>
            <person name="Hezbri K."/>
            <person name="Ktari K."/>
            <person name="Nouioui I."/>
            <person name="Morris K."/>
            <person name="Simpson S."/>
            <person name="Abebe-Akele F."/>
            <person name="Thomas K."/>
            <person name="Gtari M."/>
            <person name="Tisa L.S."/>
        </authorList>
    </citation>
    <scope>NUCLEOTIDE SEQUENCE [LARGE SCALE GENOMIC DNA]</scope>
    <source>
        <strain evidence="3">NRRL B-16386</strain>
    </source>
</reference>
<evidence type="ECO:0000256" key="1">
    <source>
        <dbReference type="SAM" id="MobiDB-lite"/>
    </source>
</evidence>